<dbReference type="AlphaFoldDB" id="A0A834P4I6"/>
<name>A0A834P4I6_VESPE</name>
<organism evidence="2 3">
    <name type="scientific">Vespula pensylvanica</name>
    <name type="common">Western yellow jacket</name>
    <name type="synonym">Wasp</name>
    <dbReference type="NCBI Taxonomy" id="30213"/>
    <lineage>
        <taxon>Eukaryota</taxon>
        <taxon>Metazoa</taxon>
        <taxon>Ecdysozoa</taxon>
        <taxon>Arthropoda</taxon>
        <taxon>Hexapoda</taxon>
        <taxon>Insecta</taxon>
        <taxon>Pterygota</taxon>
        <taxon>Neoptera</taxon>
        <taxon>Endopterygota</taxon>
        <taxon>Hymenoptera</taxon>
        <taxon>Apocrita</taxon>
        <taxon>Aculeata</taxon>
        <taxon>Vespoidea</taxon>
        <taxon>Vespidae</taxon>
        <taxon>Vespinae</taxon>
        <taxon>Vespula</taxon>
    </lineage>
</organism>
<feature type="region of interest" description="Disordered" evidence="1">
    <location>
        <begin position="123"/>
        <end position="148"/>
    </location>
</feature>
<reference evidence="2" key="1">
    <citation type="journal article" date="2020" name="G3 (Bethesda)">
        <title>High-Quality Assemblies for Three Invasive Social Wasps from the &lt;i&gt;Vespula&lt;/i&gt; Genus.</title>
        <authorList>
            <person name="Harrop T.W.R."/>
            <person name="Guhlin J."/>
            <person name="McLaughlin G.M."/>
            <person name="Permina E."/>
            <person name="Stockwell P."/>
            <person name="Gilligan J."/>
            <person name="Le Lec M.F."/>
            <person name="Gruber M.A.M."/>
            <person name="Quinn O."/>
            <person name="Lovegrove M."/>
            <person name="Duncan E.J."/>
            <person name="Remnant E.J."/>
            <person name="Van Eeckhoven J."/>
            <person name="Graham B."/>
            <person name="Knapp R.A."/>
            <person name="Langford K.W."/>
            <person name="Kronenberg Z."/>
            <person name="Press M.O."/>
            <person name="Eacker S.M."/>
            <person name="Wilson-Rankin E.E."/>
            <person name="Purcell J."/>
            <person name="Lester P.J."/>
            <person name="Dearden P.K."/>
        </authorList>
    </citation>
    <scope>NUCLEOTIDE SEQUENCE</scope>
    <source>
        <strain evidence="2">Volc-1</strain>
    </source>
</reference>
<dbReference type="EMBL" id="JACSDY010000005">
    <property type="protein sequence ID" value="KAF7427630.1"/>
    <property type="molecule type" value="Genomic_DNA"/>
</dbReference>
<feature type="compositionally biased region" description="Pro residues" evidence="1">
    <location>
        <begin position="127"/>
        <end position="136"/>
    </location>
</feature>
<evidence type="ECO:0000313" key="3">
    <source>
        <dbReference type="Proteomes" id="UP000600918"/>
    </source>
</evidence>
<comment type="caution">
    <text evidence="2">The sequence shown here is derived from an EMBL/GenBank/DDBJ whole genome shotgun (WGS) entry which is preliminary data.</text>
</comment>
<gene>
    <name evidence="2" type="ORF">H0235_007324</name>
</gene>
<evidence type="ECO:0000313" key="2">
    <source>
        <dbReference type="EMBL" id="KAF7427630.1"/>
    </source>
</evidence>
<accession>A0A834P4I6</accession>
<dbReference type="Proteomes" id="UP000600918">
    <property type="component" value="Unassembled WGS sequence"/>
</dbReference>
<keyword evidence="3" id="KW-1185">Reference proteome</keyword>
<proteinExistence type="predicted"/>
<sequence>MIRRLVKDLHRLNVTALNRNEWFIQRLKSQASDLVSVILVFILINCPQRKLRQAALHTVIYGYFIGACLYGGQRRCPEIKAGGPSAQLLRAPLRKSMFRKSMGSGDNGKTHKERTWEREFARKLRTEPPPPPPSPSPSLSTSVQAEPPARATSTLPVSLASTFYLLLHIHLLLFEDQLP</sequence>
<evidence type="ECO:0000256" key="1">
    <source>
        <dbReference type="SAM" id="MobiDB-lite"/>
    </source>
</evidence>
<protein>
    <submittedName>
        <fullName evidence="2">Uncharacterized protein</fullName>
    </submittedName>
</protein>